<feature type="compositionally biased region" description="Basic and acidic residues" evidence="1">
    <location>
        <begin position="42"/>
        <end position="60"/>
    </location>
</feature>
<evidence type="ECO:0000313" key="3">
    <source>
        <dbReference type="Proteomes" id="UP000294739"/>
    </source>
</evidence>
<dbReference type="Pfam" id="PF09954">
    <property type="entry name" value="DUF2188"/>
    <property type="match status" value="1"/>
</dbReference>
<comment type="caution">
    <text evidence="2">The sequence shown here is derived from an EMBL/GenBank/DDBJ whole genome shotgun (WGS) entry which is preliminary data.</text>
</comment>
<dbReference type="OrthoDB" id="5194813at2"/>
<reference evidence="2 3" key="1">
    <citation type="submission" date="2019-03" db="EMBL/GenBank/DDBJ databases">
        <title>Draft genome sequences of novel Actinobacteria.</title>
        <authorList>
            <person name="Sahin N."/>
            <person name="Ay H."/>
            <person name="Saygin H."/>
        </authorList>
    </citation>
    <scope>NUCLEOTIDE SEQUENCE [LARGE SCALE GENOMIC DNA]</scope>
    <source>
        <strain evidence="2 3">5K138</strain>
    </source>
</reference>
<protein>
    <submittedName>
        <fullName evidence="2">DUF2188 domain-containing protein</fullName>
    </submittedName>
</protein>
<feature type="region of interest" description="Disordered" evidence="1">
    <location>
        <begin position="22"/>
        <end position="76"/>
    </location>
</feature>
<evidence type="ECO:0000313" key="2">
    <source>
        <dbReference type="EMBL" id="TDE11437.1"/>
    </source>
</evidence>
<accession>A0A4R5DEC2</accession>
<evidence type="ECO:0000256" key="1">
    <source>
        <dbReference type="SAM" id="MobiDB-lite"/>
    </source>
</evidence>
<name>A0A4R5DEC2_9ACTN</name>
<dbReference type="AlphaFoldDB" id="A0A4R5DEC2"/>
<dbReference type="InterPro" id="IPR018691">
    <property type="entry name" value="DUF2188"/>
</dbReference>
<gene>
    <name evidence="2" type="ORF">E1269_09205</name>
</gene>
<dbReference type="EMBL" id="SMKZ01000010">
    <property type="protein sequence ID" value="TDE11437.1"/>
    <property type="molecule type" value="Genomic_DNA"/>
</dbReference>
<dbReference type="InParanoid" id="A0A4R5DEC2"/>
<feature type="compositionally biased region" description="Basic and acidic residues" evidence="1">
    <location>
        <begin position="67"/>
        <end position="76"/>
    </location>
</feature>
<sequence>MATGDIHTVPRGDEWVNIVEGDETPLSSATTQDEAAASGRQYARERGVEHRVHHADRTIGDRSTYPRGRDPRDIPG</sequence>
<proteinExistence type="predicted"/>
<keyword evidence="3" id="KW-1185">Reference proteome</keyword>
<dbReference type="Proteomes" id="UP000294739">
    <property type="component" value="Unassembled WGS sequence"/>
</dbReference>
<organism evidence="2 3">
    <name type="scientific">Jiangella asiatica</name>
    <dbReference type="NCBI Taxonomy" id="2530372"/>
    <lineage>
        <taxon>Bacteria</taxon>
        <taxon>Bacillati</taxon>
        <taxon>Actinomycetota</taxon>
        <taxon>Actinomycetes</taxon>
        <taxon>Jiangellales</taxon>
        <taxon>Jiangellaceae</taxon>
        <taxon>Jiangella</taxon>
    </lineage>
</organism>
<dbReference type="RefSeq" id="WP_131893640.1">
    <property type="nucleotide sequence ID" value="NZ_SMKZ01000010.1"/>
</dbReference>